<comment type="caution">
    <text evidence="2">The sequence shown here is derived from an EMBL/GenBank/DDBJ whole genome shotgun (WGS) entry which is preliminary data.</text>
</comment>
<feature type="region of interest" description="Disordered" evidence="1">
    <location>
        <begin position="25"/>
        <end position="68"/>
    </location>
</feature>
<dbReference type="EMBL" id="JBIMPR010000014">
    <property type="protein sequence ID" value="MFH5776066.1"/>
    <property type="molecule type" value="Genomic_DNA"/>
</dbReference>
<protein>
    <submittedName>
        <fullName evidence="2">Uncharacterized protein</fullName>
    </submittedName>
</protein>
<dbReference type="RefSeq" id="WP_395135147.1">
    <property type="nucleotide sequence ID" value="NZ_JBIMPR010000014.1"/>
</dbReference>
<reference evidence="2 3" key="1">
    <citation type="submission" date="2024-10" db="EMBL/GenBank/DDBJ databases">
        <title>Paracoccus drimophilus sp. nov., a novel bacterium from corn roots in Hunan.</title>
        <authorList>
            <person name="Li X."/>
        </authorList>
    </citation>
    <scope>NUCLEOTIDE SEQUENCE [LARGE SCALE GENOMIC DNA]</scope>
    <source>
        <strain evidence="2 3">NGMCC 1.201697</strain>
    </source>
</reference>
<dbReference type="Proteomes" id="UP001609376">
    <property type="component" value="Unassembled WGS sequence"/>
</dbReference>
<evidence type="ECO:0000256" key="1">
    <source>
        <dbReference type="SAM" id="MobiDB-lite"/>
    </source>
</evidence>
<keyword evidence="3" id="KW-1185">Reference proteome</keyword>
<evidence type="ECO:0000313" key="3">
    <source>
        <dbReference type="Proteomes" id="UP001609376"/>
    </source>
</evidence>
<name>A0ABW7LP11_9RHOB</name>
<feature type="compositionally biased region" description="Basic residues" evidence="1">
    <location>
        <begin position="52"/>
        <end position="68"/>
    </location>
</feature>
<evidence type="ECO:0000313" key="2">
    <source>
        <dbReference type="EMBL" id="MFH5776066.1"/>
    </source>
</evidence>
<accession>A0ABW7LP11</accession>
<organism evidence="2 3">
    <name type="scientific">Paracoccus broussonetiae subsp. drimophilus</name>
    <dbReference type="NCBI Taxonomy" id="3373869"/>
    <lineage>
        <taxon>Bacteria</taxon>
        <taxon>Pseudomonadati</taxon>
        <taxon>Pseudomonadota</taxon>
        <taxon>Alphaproteobacteria</taxon>
        <taxon>Rhodobacterales</taxon>
        <taxon>Paracoccaceae</taxon>
        <taxon>Paracoccus</taxon>
        <taxon>Paracoccus broussonetiae</taxon>
    </lineage>
</organism>
<sequence>MNMNQIFNRLTRMAMNRLVNWTMRKGMKGLDSGPRPKSSGPQRELDKSARQAVKRARQAARVTRRIGR</sequence>
<gene>
    <name evidence="2" type="ORF">ACHFJ0_17620</name>
</gene>
<proteinExistence type="predicted"/>